<comment type="caution">
    <text evidence="10">The sequence shown here is derived from an EMBL/GenBank/DDBJ whole genome shotgun (WGS) entry which is preliminary data.</text>
</comment>
<feature type="transmembrane region" description="Helical" evidence="8">
    <location>
        <begin position="373"/>
        <end position="394"/>
    </location>
</feature>
<dbReference type="EMBL" id="SRIO01000006">
    <property type="protein sequence ID" value="TFZ82815.1"/>
    <property type="molecule type" value="Genomic_DNA"/>
</dbReference>
<dbReference type="InterPro" id="IPR011850">
    <property type="entry name" value="T2SS_GspF"/>
</dbReference>
<dbReference type="PANTHER" id="PTHR30012">
    <property type="entry name" value="GENERAL SECRETION PATHWAY PROTEIN"/>
    <property type="match status" value="1"/>
</dbReference>
<evidence type="ECO:0000256" key="8">
    <source>
        <dbReference type="SAM" id="Phobius"/>
    </source>
</evidence>
<dbReference type="PRINTS" id="PR00812">
    <property type="entry name" value="BCTERIALGSPF"/>
</dbReference>
<evidence type="ECO:0000313" key="11">
    <source>
        <dbReference type="Proteomes" id="UP000297890"/>
    </source>
</evidence>
<evidence type="ECO:0000256" key="6">
    <source>
        <dbReference type="ARBA" id="ARBA00022989"/>
    </source>
</evidence>
<keyword evidence="5 8" id="KW-0812">Transmembrane</keyword>
<dbReference type="InterPro" id="IPR018076">
    <property type="entry name" value="T2SS_GspF_dom"/>
</dbReference>
<dbReference type="RefSeq" id="WP_135281485.1">
    <property type="nucleotide sequence ID" value="NZ_SRIO01000006.1"/>
</dbReference>
<proteinExistence type="inferred from homology"/>
<keyword evidence="4" id="KW-0997">Cell inner membrane</keyword>
<comment type="similarity">
    <text evidence="2">Belongs to the GSP F family.</text>
</comment>
<dbReference type="OrthoDB" id="9805682at2"/>
<organism evidence="10 11">
    <name type="scientific">Candidatus Macondimonas diazotrophica</name>
    <dbReference type="NCBI Taxonomy" id="2305248"/>
    <lineage>
        <taxon>Bacteria</taxon>
        <taxon>Pseudomonadati</taxon>
        <taxon>Pseudomonadota</taxon>
        <taxon>Gammaproteobacteria</taxon>
        <taxon>Chromatiales</taxon>
        <taxon>Ectothiorhodospiraceae</taxon>
        <taxon>Candidatus Macondimonas</taxon>
    </lineage>
</organism>
<feature type="transmembrane region" description="Helical" evidence="8">
    <location>
        <begin position="220"/>
        <end position="239"/>
    </location>
</feature>
<dbReference type="GO" id="GO:0015628">
    <property type="term" value="P:protein secretion by the type II secretion system"/>
    <property type="evidence" value="ECO:0007669"/>
    <property type="project" value="InterPro"/>
</dbReference>
<dbReference type="Gene3D" id="1.20.81.30">
    <property type="entry name" value="Type II secretion system (T2SS), domain F"/>
    <property type="match status" value="2"/>
</dbReference>
<sequence>MAAFQFEAIDAGGRRHRGVQEGDHPRQVRARLREQGFTPLAVTPIVETSPRGQHHGRRLGVRALALMTRQIAMLLRAGVPLAEALQTVANQTPKRAARGILLAIHGQVSEGLPLAAAMRRFARVFPADYVATVAAGEQTGHLDAVLERLAEHTENRDRLRRSVTAAMIYPALLSLVSIGIVVAMLVFVVPEVVQVFAGMDRPLPWLTQALIGLSAFLRDWGIGLLMTAGLSVVVFLRALRQNAFRNRWHRALLRLPLLGGVLAGNDIAHFTRTFGLLVSSGVPVVEAMRIGAAVLLHLPLREAVLEAAERVREGSGVFNSLQRTGRIPPMTLHLIASGEGSGRLGEMLERAAHQLEQDQEAWINAAVRVLEPLLILLMGGIVLVIVLAILLPIFDLNQLMA</sequence>
<evidence type="ECO:0000259" key="9">
    <source>
        <dbReference type="Pfam" id="PF00482"/>
    </source>
</evidence>
<dbReference type="Proteomes" id="UP000297890">
    <property type="component" value="Unassembled WGS sequence"/>
</dbReference>
<keyword evidence="11" id="KW-1185">Reference proteome</keyword>
<evidence type="ECO:0000256" key="3">
    <source>
        <dbReference type="ARBA" id="ARBA00022475"/>
    </source>
</evidence>
<dbReference type="GO" id="GO:0005886">
    <property type="term" value="C:plasma membrane"/>
    <property type="evidence" value="ECO:0007669"/>
    <property type="project" value="UniProtKB-SubCell"/>
</dbReference>
<dbReference type="InterPro" id="IPR003004">
    <property type="entry name" value="GspF/PilC"/>
</dbReference>
<keyword evidence="7 8" id="KW-0472">Membrane</keyword>
<reference evidence="10 11" key="1">
    <citation type="journal article" date="2019" name="ISME J.">
        <title>Candidatus Macondimonas diazotrophica, a novel gammaproteobacterial genus dominating crude-oil-contaminated coastal sediments.</title>
        <authorList>
            <person name="Karthikeyan S."/>
            <person name="Konstantinidis K."/>
        </authorList>
    </citation>
    <scope>NUCLEOTIDE SEQUENCE [LARGE SCALE GENOMIC DNA]</scope>
    <source>
        <strain evidence="10 11">KTK01</strain>
    </source>
</reference>
<comment type="subcellular location">
    <subcellularLocation>
        <location evidence="1">Cell inner membrane</location>
        <topology evidence="1">Multi-pass membrane protein</topology>
    </subcellularLocation>
</comment>
<evidence type="ECO:0000256" key="4">
    <source>
        <dbReference type="ARBA" id="ARBA00022519"/>
    </source>
</evidence>
<keyword evidence="3" id="KW-1003">Cell membrane</keyword>
<dbReference type="InterPro" id="IPR042094">
    <property type="entry name" value="T2SS_GspF_sf"/>
</dbReference>
<dbReference type="Pfam" id="PF00482">
    <property type="entry name" value="T2SSF"/>
    <property type="match status" value="2"/>
</dbReference>
<feature type="transmembrane region" description="Helical" evidence="8">
    <location>
        <begin position="166"/>
        <end position="189"/>
    </location>
</feature>
<dbReference type="NCBIfam" id="TIGR02120">
    <property type="entry name" value="GspF"/>
    <property type="match status" value="1"/>
</dbReference>
<evidence type="ECO:0000256" key="7">
    <source>
        <dbReference type="ARBA" id="ARBA00023136"/>
    </source>
</evidence>
<name>A0A4Z0FAU7_9GAMM</name>
<gene>
    <name evidence="10" type="primary">gspF</name>
    <name evidence="10" type="ORF">E4680_05925</name>
</gene>
<dbReference type="FunFam" id="1.20.81.30:FF:000001">
    <property type="entry name" value="Type II secretion system protein F"/>
    <property type="match status" value="2"/>
</dbReference>
<feature type="domain" description="Type II secretion system protein GspF" evidence="9">
    <location>
        <begin position="270"/>
        <end position="392"/>
    </location>
</feature>
<dbReference type="PANTHER" id="PTHR30012:SF0">
    <property type="entry name" value="TYPE II SECRETION SYSTEM PROTEIN F-RELATED"/>
    <property type="match status" value="1"/>
</dbReference>
<dbReference type="AlphaFoldDB" id="A0A4Z0FAU7"/>
<evidence type="ECO:0000256" key="1">
    <source>
        <dbReference type="ARBA" id="ARBA00004429"/>
    </source>
</evidence>
<accession>A0A4Z0FAU7</accession>
<dbReference type="GO" id="GO:0015627">
    <property type="term" value="C:type II protein secretion system complex"/>
    <property type="evidence" value="ECO:0007669"/>
    <property type="project" value="InterPro"/>
</dbReference>
<evidence type="ECO:0000256" key="5">
    <source>
        <dbReference type="ARBA" id="ARBA00022692"/>
    </source>
</evidence>
<keyword evidence="6 8" id="KW-1133">Transmembrane helix</keyword>
<protein>
    <submittedName>
        <fullName evidence="10">Type II secretion system protein GspF</fullName>
    </submittedName>
</protein>
<evidence type="ECO:0000313" key="10">
    <source>
        <dbReference type="EMBL" id="TFZ82815.1"/>
    </source>
</evidence>
<evidence type="ECO:0000256" key="2">
    <source>
        <dbReference type="ARBA" id="ARBA00005745"/>
    </source>
</evidence>
<feature type="domain" description="Type II secretion system protein GspF" evidence="9">
    <location>
        <begin position="68"/>
        <end position="190"/>
    </location>
</feature>